<keyword evidence="1 2" id="KW-0732">Signal</keyword>
<proteinExistence type="predicted"/>
<dbReference type="InterPro" id="IPR006059">
    <property type="entry name" value="SBP"/>
</dbReference>
<accession>A0A7Y0E2L8</accession>
<dbReference type="Proteomes" id="UP000539372">
    <property type="component" value="Unassembled WGS sequence"/>
</dbReference>
<feature type="signal peptide" evidence="2">
    <location>
        <begin position="1"/>
        <end position="24"/>
    </location>
</feature>
<evidence type="ECO:0000256" key="2">
    <source>
        <dbReference type="SAM" id="SignalP"/>
    </source>
</evidence>
<protein>
    <submittedName>
        <fullName evidence="3">Polyamine ABC transporter substrate-binding protein</fullName>
    </submittedName>
</protein>
<reference evidence="3 4" key="1">
    <citation type="submission" date="2020-04" db="EMBL/GenBank/DDBJ databases">
        <title>Rhodospirillaceae bacterium KN72 isolated from deep sea.</title>
        <authorList>
            <person name="Zhang D.-C."/>
        </authorList>
    </citation>
    <scope>NUCLEOTIDE SEQUENCE [LARGE SCALE GENOMIC DNA]</scope>
    <source>
        <strain evidence="3 4">KN72</strain>
    </source>
</reference>
<evidence type="ECO:0000256" key="1">
    <source>
        <dbReference type="ARBA" id="ARBA00022729"/>
    </source>
</evidence>
<name>A0A7Y0E2L8_9PROT</name>
<dbReference type="PANTHER" id="PTHR30222:SF17">
    <property type="entry name" value="SPERMIDINE_PUTRESCINE-BINDING PERIPLASMIC PROTEIN"/>
    <property type="match status" value="1"/>
</dbReference>
<organism evidence="3 4">
    <name type="scientific">Pacificispira spongiicola</name>
    <dbReference type="NCBI Taxonomy" id="2729598"/>
    <lineage>
        <taxon>Bacteria</taxon>
        <taxon>Pseudomonadati</taxon>
        <taxon>Pseudomonadota</taxon>
        <taxon>Alphaproteobacteria</taxon>
        <taxon>Rhodospirillales</taxon>
        <taxon>Rhodospirillaceae</taxon>
        <taxon>Pacificispira</taxon>
    </lineage>
</organism>
<dbReference type="PANTHER" id="PTHR30222">
    <property type="entry name" value="SPERMIDINE/PUTRESCINE-BINDING PERIPLASMIC PROTEIN"/>
    <property type="match status" value="1"/>
</dbReference>
<gene>
    <name evidence="3" type="ORF">HH303_16485</name>
</gene>
<evidence type="ECO:0000313" key="4">
    <source>
        <dbReference type="Proteomes" id="UP000539372"/>
    </source>
</evidence>
<dbReference type="AlphaFoldDB" id="A0A7Y0E2L8"/>
<dbReference type="SUPFAM" id="SSF53850">
    <property type="entry name" value="Periplasmic binding protein-like II"/>
    <property type="match status" value="1"/>
</dbReference>
<dbReference type="RefSeq" id="WP_169626482.1">
    <property type="nucleotide sequence ID" value="NZ_JABBNT010000005.1"/>
</dbReference>
<dbReference type="EMBL" id="JABBNT010000005">
    <property type="protein sequence ID" value="NMM46092.1"/>
    <property type="molecule type" value="Genomic_DNA"/>
</dbReference>
<evidence type="ECO:0000313" key="3">
    <source>
        <dbReference type="EMBL" id="NMM46092.1"/>
    </source>
</evidence>
<keyword evidence="4" id="KW-1185">Reference proteome</keyword>
<comment type="caution">
    <text evidence="3">The sequence shown here is derived from an EMBL/GenBank/DDBJ whole genome shotgun (WGS) entry which is preliminary data.</text>
</comment>
<dbReference type="Pfam" id="PF13416">
    <property type="entry name" value="SBP_bac_8"/>
    <property type="match status" value="1"/>
</dbReference>
<feature type="chain" id="PRO_5030978637" evidence="2">
    <location>
        <begin position="25"/>
        <end position="359"/>
    </location>
</feature>
<dbReference type="Gene3D" id="3.40.190.10">
    <property type="entry name" value="Periplasmic binding protein-like II"/>
    <property type="match status" value="2"/>
</dbReference>
<sequence>MVLETVKKVATAAVVAAFSVGVFAGGVQAADPDLVVFDWSGYEDPNFYLGYNEKHGDAPTFSFFGDEEEAFQKLRAGFKADLAHPCAQSIVRWKDAGLLAPMDATKINGYDNLIPGLRDMPGFHDGNTVWFLPIDWGNTALTYRADTVPVEDVQSLQVFADPKYEGKISIGDNVDDAYALAFLAIGVTDWTTATDEQFQAASEFLRKVHQNVRLYWQDGATLAQSMVSGEVQIAWAWNETFVQMQAEGHNVLMKRDTDEGLSSWVCGYTHIASGEGKEDKMYDFINAWLEDRTADYIVNAWGYGHSSQTGLNKVDPAVLAGAGYDNVEAFMDKTLWQAPVPAQLREKMIAEFEQIKAGF</sequence>